<feature type="domain" description="GAG-pre-integrase" evidence="2">
    <location>
        <begin position="6"/>
        <end position="46"/>
    </location>
</feature>
<sequence>MTVTLDSDLWHRRLRHASNGKLQHISFLKGLQQKNIFCDPCLRAKQTRLPFPNSTNMSNEEESFPNDDEDVQDDYGQTPPTSTHDDDDDDQGNEGRRDDLVLNDF</sequence>
<evidence type="ECO:0000259" key="2">
    <source>
        <dbReference type="Pfam" id="PF13976"/>
    </source>
</evidence>
<reference evidence="3" key="1">
    <citation type="submission" date="2022-07" db="EMBL/GenBank/DDBJ databases">
        <authorList>
            <person name="Macas J."/>
            <person name="Novak P."/>
            <person name="Neumann P."/>
        </authorList>
    </citation>
    <scope>NUCLEOTIDE SEQUENCE</scope>
</reference>
<dbReference type="OrthoDB" id="1252040at2759"/>
<proteinExistence type="predicted"/>
<keyword evidence="4" id="KW-1185">Reference proteome</keyword>
<accession>A0A9P1EC75</accession>
<organism evidence="3 4">
    <name type="scientific">Cuscuta europaea</name>
    <name type="common">European dodder</name>
    <dbReference type="NCBI Taxonomy" id="41803"/>
    <lineage>
        <taxon>Eukaryota</taxon>
        <taxon>Viridiplantae</taxon>
        <taxon>Streptophyta</taxon>
        <taxon>Embryophyta</taxon>
        <taxon>Tracheophyta</taxon>
        <taxon>Spermatophyta</taxon>
        <taxon>Magnoliopsida</taxon>
        <taxon>eudicotyledons</taxon>
        <taxon>Gunneridae</taxon>
        <taxon>Pentapetalae</taxon>
        <taxon>asterids</taxon>
        <taxon>lamiids</taxon>
        <taxon>Solanales</taxon>
        <taxon>Convolvulaceae</taxon>
        <taxon>Cuscuteae</taxon>
        <taxon>Cuscuta</taxon>
        <taxon>Cuscuta subgen. Cuscuta</taxon>
    </lineage>
</organism>
<gene>
    <name evidence="3" type="ORF">CEURO_LOCUS12819</name>
</gene>
<feature type="compositionally biased region" description="Basic and acidic residues" evidence="1">
    <location>
        <begin position="93"/>
        <end position="105"/>
    </location>
</feature>
<evidence type="ECO:0000313" key="3">
    <source>
        <dbReference type="EMBL" id="CAH9094596.1"/>
    </source>
</evidence>
<dbReference type="AlphaFoldDB" id="A0A9P1EC75"/>
<feature type="compositionally biased region" description="Acidic residues" evidence="1">
    <location>
        <begin position="59"/>
        <end position="73"/>
    </location>
</feature>
<comment type="caution">
    <text evidence="3">The sequence shown here is derived from an EMBL/GenBank/DDBJ whole genome shotgun (WGS) entry which is preliminary data.</text>
</comment>
<evidence type="ECO:0000256" key="1">
    <source>
        <dbReference type="SAM" id="MobiDB-lite"/>
    </source>
</evidence>
<dbReference type="InterPro" id="IPR025724">
    <property type="entry name" value="GAG-pre-integrase_dom"/>
</dbReference>
<feature type="region of interest" description="Disordered" evidence="1">
    <location>
        <begin position="48"/>
        <end position="105"/>
    </location>
</feature>
<evidence type="ECO:0000313" key="4">
    <source>
        <dbReference type="Proteomes" id="UP001152484"/>
    </source>
</evidence>
<dbReference type="Pfam" id="PF13976">
    <property type="entry name" value="gag_pre-integrs"/>
    <property type="match status" value="1"/>
</dbReference>
<name>A0A9P1EC75_CUSEU</name>
<dbReference type="EMBL" id="CAMAPE010000031">
    <property type="protein sequence ID" value="CAH9094596.1"/>
    <property type="molecule type" value="Genomic_DNA"/>
</dbReference>
<dbReference type="Proteomes" id="UP001152484">
    <property type="component" value="Unassembled WGS sequence"/>
</dbReference>
<protein>
    <recommendedName>
        <fullName evidence="2">GAG-pre-integrase domain-containing protein</fullName>
    </recommendedName>
</protein>